<feature type="signal peptide" evidence="1">
    <location>
        <begin position="1"/>
        <end position="44"/>
    </location>
</feature>
<comment type="caution">
    <text evidence="2">The sequence shown here is derived from an EMBL/GenBank/DDBJ whole genome shotgun (WGS) entry which is preliminary data.</text>
</comment>
<reference evidence="2 3" key="1">
    <citation type="submission" date="2019-01" db="EMBL/GenBank/DDBJ databases">
        <authorList>
            <person name="Chen W.-M."/>
        </authorList>
    </citation>
    <scope>NUCLEOTIDE SEQUENCE [LARGE SCALE GENOMIC DNA]</scope>
    <source>
        <strain evidence="2 3">ICH-3</strain>
    </source>
</reference>
<accession>A0A437JMG1</accession>
<name>A0A437JMG1_9BURK</name>
<dbReference type="EMBL" id="SACT01000012">
    <property type="protein sequence ID" value="RVT47989.1"/>
    <property type="molecule type" value="Genomic_DNA"/>
</dbReference>
<dbReference type="AlphaFoldDB" id="A0A437JMG1"/>
<organism evidence="2 3">
    <name type="scientific">Rubrivivax albus</name>
    <dbReference type="NCBI Taxonomy" id="2499835"/>
    <lineage>
        <taxon>Bacteria</taxon>
        <taxon>Pseudomonadati</taxon>
        <taxon>Pseudomonadota</taxon>
        <taxon>Betaproteobacteria</taxon>
        <taxon>Burkholderiales</taxon>
        <taxon>Sphaerotilaceae</taxon>
        <taxon>Rubrivivax</taxon>
    </lineage>
</organism>
<sequence>MHPEGGKVKFELPLPQADCTSPAARVIQCLLAVAATILSTAAHAVDLGTIGPTYGIAEPHLLEFIQQRLRDKERTGELQRLIDEARNRGVAAVRQPAPVEGVRSTETARSWTIDPTFTLDRNIVDAQGRLLFPAGMRKNPLEVVSLSKRLLFFDARDGRQVARARELIARYDGKVKPILTGGSYLDLMKAWRVPVYYDQQGTLTRRFGIRQVPAVVSQEGMRLRVDEVLVQ</sequence>
<dbReference type="RefSeq" id="WP_128201259.1">
    <property type="nucleotide sequence ID" value="NZ_SACT01000012.1"/>
</dbReference>
<dbReference type="NCBIfam" id="TIGR02743">
    <property type="entry name" value="TraW"/>
    <property type="match status" value="1"/>
</dbReference>
<protein>
    <submittedName>
        <fullName evidence="2">Type-F conjugative transfer system protein TraW</fullName>
    </submittedName>
</protein>
<keyword evidence="3" id="KW-1185">Reference proteome</keyword>
<dbReference type="Proteomes" id="UP000288178">
    <property type="component" value="Unassembled WGS sequence"/>
</dbReference>
<evidence type="ECO:0000256" key="1">
    <source>
        <dbReference type="SAM" id="SignalP"/>
    </source>
</evidence>
<keyword evidence="1" id="KW-0732">Signal</keyword>
<evidence type="ECO:0000313" key="3">
    <source>
        <dbReference type="Proteomes" id="UP000288178"/>
    </source>
</evidence>
<dbReference type="InterPro" id="IPR014114">
    <property type="entry name" value="TraW"/>
</dbReference>
<dbReference type="OrthoDB" id="6625590at2"/>
<evidence type="ECO:0000313" key="2">
    <source>
        <dbReference type="EMBL" id="RVT47989.1"/>
    </source>
</evidence>
<gene>
    <name evidence="2" type="primary">traW</name>
    <name evidence="2" type="ORF">ENE75_23380</name>
</gene>
<feature type="chain" id="PRO_5019397622" evidence="1">
    <location>
        <begin position="45"/>
        <end position="231"/>
    </location>
</feature>
<proteinExistence type="predicted"/>